<gene>
    <name evidence="2" type="ORF">H9848_02625</name>
</gene>
<evidence type="ECO:0000256" key="1">
    <source>
        <dbReference type="SAM" id="MobiDB-lite"/>
    </source>
</evidence>
<dbReference type="Pfam" id="PF14058">
    <property type="entry name" value="PcfK"/>
    <property type="match status" value="1"/>
</dbReference>
<comment type="caution">
    <text evidence="2">The sequence shown here is derived from an EMBL/GenBank/DDBJ whole genome shotgun (WGS) entry which is preliminary data.</text>
</comment>
<proteinExistence type="predicted"/>
<evidence type="ECO:0000313" key="2">
    <source>
        <dbReference type="EMBL" id="HIX85489.1"/>
    </source>
</evidence>
<sequence>MKGTEHFKQTIKSYLDERAKTDELFAVAYAKENKNLDDCVTFILNQAKAMADEGGVGMADCEVYSLACHYFDEDDIDVGKPINCGVIVNHKVELTEEEKAEARQRAISQYQAEELRKMQQRKSKPTAKPQETKYAEPNLFGF</sequence>
<dbReference type="EMBL" id="DXEN01000014">
    <property type="protein sequence ID" value="HIX85489.1"/>
    <property type="molecule type" value="Genomic_DNA"/>
</dbReference>
<evidence type="ECO:0000313" key="3">
    <source>
        <dbReference type="Proteomes" id="UP000823847"/>
    </source>
</evidence>
<dbReference type="AlphaFoldDB" id="A0A9D1XSZ5"/>
<feature type="region of interest" description="Disordered" evidence="1">
    <location>
        <begin position="114"/>
        <end position="142"/>
    </location>
</feature>
<name>A0A9D1XSZ5_9BACT</name>
<organism evidence="2 3">
    <name type="scientific">Candidatus Parabacteroides intestinigallinarum</name>
    <dbReference type="NCBI Taxonomy" id="2838722"/>
    <lineage>
        <taxon>Bacteria</taxon>
        <taxon>Pseudomonadati</taxon>
        <taxon>Bacteroidota</taxon>
        <taxon>Bacteroidia</taxon>
        <taxon>Bacteroidales</taxon>
        <taxon>Tannerellaceae</taxon>
        <taxon>Parabacteroides</taxon>
    </lineage>
</organism>
<protein>
    <submittedName>
        <fullName evidence="2">PcfK-like family protein</fullName>
    </submittedName>
</protein>
<reference evidence="2" key="1">
    <citation type="journal article" date="2021" name="PeerJ">
        <title>Extensive microbial diversity within the chicken gut microbiome revealed by metagenomics and culture.</title>
        <authorList>
            <person name="Gilroy R."/>
            <person name="Ravi A."/>
            <person name="Getino M."/>
            <person name="Pursley I."/>
            <person name="Horton D.L."/>
            <person name="Alikhan N.F."/>
            <person name="Baker D."/>
            <person name="Gharbi K."/>
            <person name="Hall N."/>
            <person name="Watson M."/>
            <person name="Adriaenssens E.M."/>
            <person name="Foster-Nyarko E."/>
            <person name="Jarju S."/>
            <person name="Secka A."/>
            <person name="Antonio M."/>
            <person name="Oren A."/>
            <person name="Chaudhuri R.R."/>
            <person name="La Ragione R."/>
            <person name="Hildebrand F."/>
            <person name="Pallen M.J."/>
        </authorList>
    </citation>
    <scope>NUCLEOTIDE SEQUENCE</scope>
    <source>
        <strain evidence="2">ChiHecec2B26-12326</strain>
    </source>
</reference>
<reference evidence="2" key="2">
    <citation type="submission" date="2021-04" db="EMBL/GenBank/DDBJ databases">
        <authorList>
            <person name="Gilroy R."/>
        </authorList>
    </citation>
    <scope>NUCLEOTIDE SEQUENCE</scope>
    <source>
        <strain evidence="2">ChiHecec2B26-12326</strain>
    </source>
</reference>
<accession>A0A9D1XSZ5</accession>
<dbReference type="Proteomes" id="UP000823847">
    <property type="component" value="Unassembled WGS sequence"/>
</dbReference>
<dbReference type="InterPro" id="IPR025624">
    <property type="entry name" value="PcfK"/>
</dbReference>